<dbReference type="GO" id="GO:0102043">
    <property type="term" value="F:isopentenyl phosphate kinase activity"/>
    <property type="evidence" value="ECO:0007669"/>
    <property type="project" value="TreeGrafter"/>
</dbReference>
<evidence type="ECO:0000313" key="7">
    <source>
        <dbReference type="Proteomes" id="UP001190700"/>
    </source>
</evidence>
<protein>
    <recommendedName>
        <fullName evidence="5">Aspartate/glutamate/uridylate kinase domain-containing protein</fullName>
    </recommendedName>
</protein>
<keyword evidence="3" id="KW-0418">Kinase</keyword>
<dbReference type="PANTHER" id="PTHR43654">
    <property type="entry name" value="GLUTAMATE 5-KINASE"/>
    <property type="match status" value="1"/>
</dbReference>
<evidence type="ECO:0000256" key="2">
    <source>
        <dbReference type="ARBA" id="ARBA00022741"/>
    </source>
</evidence>
<dbReference type="AlphaFoldDB" id="A0AAE0L8W9"/>
<keyword evidence="7" id="KW-1185">Reference proteome</keyword>
<evidence type="ECO:0000259" key="5">
    <source>
        <dbReference type="Pfam" id="PF00696"/>
    </source>
</evidence>
<dbReference type="Proteomes" id="UP001190700">
    <property type="component" value="Unassembled WGS sequence"/>
</dbReference>
<feature type="domain" description="Aspartate/glutamate/uridylate kinase" evidence="5">
    <location>
        <begin position="6"/>
        <end position="143"/>
    </location>
</feature>
<dbReference type="GO" id="GO:0005524">
    <property type="term" value="F:ATP binding"/>
    <property type="evidence" value="ECO:0007669"/>
    <property type="project" value="UniProtKB-KW"/>
</dbReference>
<comment type="caution">
    <text evidence="6">The sequence shown here is derived from an EMBL/GenBank/DDBJ whole genome shotgun (WGS) entry which is preliminary data.</text>
</comment>
<dbReference type="PANTHER" id="PTHR43654:SF1">
    <property type="entry name" value="ISOPENTENYL PHOSPHATE KINASE"/>
    <property type="match status" value="1"/>
</dbReference>
<organism evidence="6 7">
    <name type="scientific">Cymbomonas tetramitiformis</name>
    <dbReference type="NCBI Taxonomy" id="36881"/>
    <lineage>
        <taxon>Eukaryota</taxon>
        <taxon>Viridiplantae</taxon>
        <taxon>Chlorophyta</taxon>
        <taxon>Pyramimonadophyceae</taxon>
        <taxon>Pyramimonadales</taxon>
        <taxon>Pyramimonadaceae</taxon>
        <taxon>Cymbomonas</taxon>
    </lineage>
</organism>
<dbReference type="Gene3D" id="3.40.1160.10">
    <property type="entry name" value="Acetylglutamate kinase-like"/>
    <property type="match status" value="1"/>
</dbReference>
<sequence length="175" mass="18692">MRGVYCLVKLGGAAVTYKKNFETLDEATIESTVEQLKDARDHCAPESGIVVVHGAGSFGHFQASEAKVSKGGIQDPHVKAGFVDTRVSVTKLNHVIVEALARKGIPAVGMSPFGSWKTTNRKVVVQHNIPAVQEAVDAGLVPVPFGSKCSLFQDSSCSQRALLQDSSCSQRSLLR</sequence>
<dbReference type="GO" id="GO:0005829">
    <property type="term" value="C:cytosol"/>
    <property type="evidence" value="ECO:0007669"/>
    <property type="project" value="TreeGrafter"/>
</dbReference>
<dbReference type="InterPro" id="IPR001048">
    <property type="entry name" value="Asp/Glu/Uridylate_kinase"/>
</dbReference>
<dbReference type="EMBL" id="LGRX02006776">
    <property type="protein sequence ID" value="KAK3276079.1"/>
    <property type="molecule type" value="Genomic_DNA"/>
</dbReference>
<dbReference type="InterPro" id="IPR036393">
    <property type="entry name" value="AceGlu_kinase-like_sf"/>
</dbReference>
<evidence type="ECO:0000313" key="6">
    <source>
        <dbReference type="EMBL" id="KAK3276079.1"/>
    </source>
</evidence>
<gene>
    <name evidence="6" type="ORF">CYMTET_15828</name>
</gene>
<reference evidence="6 7" key="1">
    <citation type="journal article" date="2015" name="Genome Biol. Evol.">
        <title>Comparative Genomics of a Bacterivorous Green Alga Reveals Evolutionary Causalities and Consequences of Phago-Mixotrophic Mode of Nutrition.</title>
        <authorList>
            <person name="Burns J.A."/>
            <person name="Paasch A."/>
            <person name="Narechania A."/>
            <person name="Kim E."/>
        </authorList>
    </citation>
    <scope>NUCLEOTIDE SEQUENCE [LARGE SCALE GENOMIC DNA]</scope>
    <source>
        <strain evidence="6 7">PLY_AMNH</strain>
    </source>
</reference>
<dbReference type="GO" id="GO:0016301">
    <property type="term" value="F:kinase activity"/>
    <property type="evidence" value="ECO:0007669"/>
    <property type="project" value="UniProtKB-KW"/>
</dbReference>
<proteinExistence type="predicted"/>
<evidence type="ECO:0000256" key="4">
    <source>
        <dbReference type="ARBA" id="ARBA00022840"/>
    </source>
</evidence>
<accession>A0AAE0L8W9</accession>
<evidence type="ECO:0000256" key="3">
    <source>
        <dbReference type="ARBA" id="ARBA00022777"/>
    </source>
</evidence>
<dbReference type="GO" id="GO:0016114">
    <property type="term" value="P:terpenoid biosynthetic process"/>
    <property type="evidence" value="ECO:0007669"/>
    <property type="project" value="TreeGrafter"/>
</dbReference>
<keyword evidence="1" id="KW-0808">Transferase</keyword>
<name>A0AAE0L8W9_9CHLO</name>
<keyword evidence="4" id="KW-0067">ATP-binding</keyword>
<evidence type="ECO:0000256" key="1">
    <source>
        <dbReference type="ARBA" id="ARBA00022679"/>
    </source>
</evidence>
<dbReference type="Pfam" id="PF00696">
    <property type="entry name" value="AA_kinase"/>
    <property type="match status" value="1"/>
</dbReference>
<dbReference type="SUPFAM" id="SSF53633">
    <property type="entry name" value="Carbamate kinase-like"/>
    <property type="match status" value="1"/>
</dbReference>
<keyword evidence="2" id="KW-0547">Nucleotide-binding</keyword>
<feature type="non-terminal residue" evidence="6">
    <location>
        <position position="175"/>
    </location>
</feature>